<accession>A0ABD3P9C8</accession>
<dbReference type="AlphaFoldDB" id="A0ABD3P9C8"/>
<feature type="domain" description="Glycosyltransferase 2-like" evidence="1">
    <location>
        <begin position="94"/>
        <end position="219"/>
    </location>
</feature>
<evidence type="ECO:0000313" key="3">
    <source>
        <dbReference type="Proteomes" id="UP001530315"/>
    </source>
</evidence>
<dbReference type="PANTHER" id="PTHR22916:SF3">
    <property type="entry name" value="UDP-GLCNAC:BETAGAL BETA-1,3-N-ACETYLGLUCOSAMINYLTRANSFERASE-LIKE PROTEIN 1"/>
    <property type="match status" value="1"/>
</dbReference>
<name>A0ABD3P9C8_9STRA</name>
<evidence type="ECO:0000313" key="2">
    <source>
        <dbReference type="EMBL" id="KAL3784648.1"/>
    </source>
</evidence>
<gene>
    <name evidence="2" type="ORF">ACHAW5_003838</name>
</gene>
<dbReference type="GO" id="GO:0016758">
    <property type="term" value="F:hexosyltransferase activity"/>
    <property type="evidence" value="ECO:0007669"/>
    <property type="project" value="UniProtKB-ARBA"/>
</dbReference>
<dbReference type="CDD" id="cd00761">
    <property type="entry name" value="Glyco_tranf_GTA_type"/>
    <property type="match status" value="1"/>
</dbReference>
<sequence length="378" mass="43487">MVPKESLSNFIDRMNHFIKAHGQHKPQTLANWAYWKMDEGAAHSVIGGGTLPGLTMSNSSRATEICLKKSHDILNIYRPPPMDLLDSEIGPLVCIIVPTYNVEEYVERSLQSIRHQTYPNFQVVVVDDSSTDLTRDKINKYVQSDQRFRLVHLTHNTAGGAGQPTNIGLDSCSKDAEYILIADGDDWMERDALESLLFDARRFHSDIVIADFDIFIQQDYSSGCNGTDLDGSSLDLFNRTSIEQFCNETASAMWPFKFTSSYDSVHFDTIPTEQVFTFFTHPSVLRTSPVSWRKLYRKSFIERFGLRFLEGDIFFEDNAFHWMTVFYARRITKVDRVLFHHMRNREGQVTLAMTSKQELMGSKSMQFKVNDNYQFTQV</sequence>
<dbReference type="PANTHER" id="PTHR22916">
    <property type="entry name" value="GLYCOSYLTRANSFERASE"/>
    <property type="match status" value="1"/>
</dbReference>
<proteinExistence type="predicted"/>
<keyword evidence="3" id="KW-1185">Reference proteome</keyword>
<organism evidence="2 3">
    <name type="scientific">Stephanodiscus triporus</name>
    <dbReference type="NCBI Taxonomy" id="2934178"/>
    <lineage>
        <taxon>Eukaryota</taxon>
        <taxon>Sar</taxon>
        <taxon>Stramenopiles</taxon>
        <taxon>Ochrophyta</taxon>
        <taxon>Bacillariophyta</taxon>
        <taxon>Coscinodiscophyceae</taxon>
        <taxon>Thalassiosirophycidae</taxon>
        <taxon>Stephanodiscales</taxon>
        <taxon>Stephanodiscaceae</taxon>
        <taxon>Stephanodiscus</taxon>
    </lineage>
</organism>
<evidence type="ECO:0000259" key="1">
    <source>
        <dbReference type="Pfam" id="PF00535"/>
    </source>
</evidence>
<dbReference type="Pfam" id="PF00535">
    <property type="entry name" value="Glycos_transf_2"/>
    <property type="match status" value="1"/>
</dbReference>
<dbReference type="Gene3D" id="3.90.550.10">
    <property type="entry name" value="Spore Coat Polysaccharide Biosynthesis Protein SpsA, Chain A"/>
    <property type="match status" value="1"/>
</dbReference>
<dbReference type="SUPFAM" id="SSF53448">
    <property type="entry name" value="Nucleotide-diphospho-sugar transferases"/>
    <property type="match status" value="1"/>
</dbReference>
<dbReference type="EMBL" id="JALLAZ020000921">
    <property type="protein sequence ID" value="KAL3784648.1"/>
    <property type="molecule type" value="Genomic_DNA"/>
</dbReference>
<dbReference type="InterPro" id="IPR001173">
    <property type="entry name" value="Glyco_trans_2-like"/>
</dbReference>
<comment type="caution">
    <text evidence="2">The sequence shown here is derived from an EMBL/GenBank/DDBJ whole genome shotgun (WGS) entry which is preliminary data.</text>
</comment>
<reference evidence="2 3" key="1">
    <citation type="submission" date="2024-10" db="EMBL/GenBank/DDBJ databases">
        <title>Updated reference genomes for cyclostephanoid diatoms.</title>
        <authorList>
            <person name="Roberts W.R."/>
            <person name="Alverson A.J."/>
        </authorList>
    </citation>
    <scope>NUCLEOTIDE SEQUENCE [LARGE SCALE GENOMIC DNA]</scope>
    <source>
        <strain evidence="2 3">AJA276-08</strain>
    </source>
</reference>
<dbReference type="InterPro" id="IPR029044">
    <property type="entry name" value="Nucleotide-diphossugar_trans"/>
</dbReference>
<protein>
    <recommendedName>
        <fullName evidence="1">Glycosyltransferase 2-like domain-containing protein</fullName>
    </recommendedName>
</protein>
<dbReference type="Proteomes" id="UP001530315">
    <property type="component" value="Unassembled WGS sequence"/>
</dbReference>